<evidence type="ECO:0000256" key="2">
    <source>
        <dbReference type="ARBA" id="ARBA00022692"/>
    </source>
</evidence>
<feature type="transmembrane region" description="Helical" evidence="6">
    <location>
        <begin position="231"/>
        <end position="253"/>
    </location>
</feature>
<dbReference type="InterPro" id="IPR052921">
    <property type="entry name" value="GPCR1_Superfamily_Member"/>
</dbReference>
<protein>
    <recommendedName>
        <fullName evidence="7">G-protein coupled receptors family 1 profile domain-containing protein</fullName>
    </recommendedName>
</protein>
<evidence type="ECO:0000256" key="3">
    <source>
        <dbReference type="ARBA" id="ARBA00022989"/>
    </source>
</evidence>
<name>A0A060ZL44_ONCMY</name>
<evidence type="ECO:0000256" key="1">
    <source>
        <dbReference type="ARBA" id="ARBA00004141"/>
    </source>
</evidence>
<dbReference type="PRINTS" id="PR00237">
    <property type="entry name" value="GPCRRHODOPSN"/>
</dbReference>
<dbReference type="Gene3D" id="1.20.1070.10">
    <property type="entry name" value="Rhodopsin 7-helix transmembrane proteins"/>
    <property type="match status" value="2"/>
</dbReference>
<accession>A0A060ZL44</accession>
<comment type="subcellular location">
    <subcellularLocation>
        <location evidence="1">Membrane</location>
        <topology evidence="1">Multi-pass membrane protein</topology>
    </subcellularLocation>
</comment>
<evidence type="ECO:0000256" key="5">
    <source>
        <dbReference type="ARBA" id="ARBA00023224"/>
    </source>
</evidence>
<dbReference type="STRING" id="8022.A0A060ZL44"/>
<feature type="transmembrane region" description="Helical" evidence="6">
    <location>
        <begin position="26"/>
        <end position="47"/>
    </location>
</feature>
<keyword evidence="3 6" id="KW-1133">Transmembrane helix</keyword>
<dbReference type="Pfam" id="PF13853">
    <property type="entry name" value="7tm_4"/>
    <property type="match status" value="1"/>
</dbReference>
<feature type="transmembrane region" description="Helical" evidence="6">
    <location>
        <begin position="158"/>
        <end position="185"/>
    </location>
</feature>
<dbReference type="SUPFAM" id="SSF81321">
    <property type="entry name" value="Family A G protein-coupled receptor-like"/>
    <property type="match status" value="1"/>
</dbReference>
<dbReference type="PaxDb" id="8022-A0A060ZL44"/>
<evidence type="ECO:0000256" key="6">
    <source>
        <dbReference type="SAM" id="Phobius"/>
    </source>
</evidence>
<dbReference type="PANTHER" id="PTHR26451">
    <property type="entry name" value="G_PROTEIN_RECEP_F1_2 DOMAIN-CONTAINING PROTEIN"/>
    <property type="match status" value="1"/>
</dbReference>
<keyword evidence="2 6" id="KW-0812">Transmembrane</keyword>
<dbReference type="InterPro" id="IPR000725">
    <property type="entry name" value="Olfact_rcpt"/>
</dbReference>
<dbReference type="GO" id="GO:0004984">
    <property type="term" value="F:olfactory receptor activity"/>
    <property type="evidence" value="ECO:0007669"/>
    <property type="project" value="InterPro"/>
</dbReference>
<dbReference type="GO" id="GO:0016020">
    <property type="term" value="C:membrane"/>
    <property type="evidence" value="ECO:0007669"/>
    <property type="project" value="UniProtKB-SubCell"/>
</dbReference>
<dbReference type="PANTHER" id="PTHR26451:SF109">
    <property type="entry name" value="ODORANT RECEPTOR-RELATED"/>
    <property type="match status" value="1"/>
</dbReference>
<keyword evidence="4 6" id="KW-0472">Membrane</keyword>
<reference evidence="8" key="2">
    <citation type="submission" date="2014-03" db="EMBL/GenBank/DDBJ databases">
        <authorList>
            <person name="Genoscope - CEA"/>
        </authorList>
    </citation>
    <scope>NUCLEOTIDE SEQUENCE</scope>
</reference>
<proteinExistence type="predicted"/>
<dbReference type="Pfam" id="PF00001">
    <property type="entry name" value="7tm_1"/>
    <property type="match status" value="1"/>
</dbReference>
<dbReference type="PROSITE" id="PS50262">
    <property type="entry name" value="G_PROTEIN_RECEP_F1_2"/>
    <property type="match status" value="1"/>
</dbReference>
<evidence type="ECO:0000256" key="4">
    <source>
        <dbReference type="ARBA" id="ARBA00023136"/>
    </source>
</evidence>
<organism evidence="8 9">
    <name type="scientific">Oncorhynchus mykiss</name>
    <name type="common">Rainbow trout</name>
    <name type="synonym">Salmo gairdneri</name>
    <dbReference type="NCBI Taxonomy" id="8022"/>
    <lineage>
        <taxon>Eukaryota</taxon>
        <taxon>Metazoa</taxon>
        <taxon>Chordata</taxon>
        <taxon>Craniata</taxon>
        <taxon>Vertebrata</taxon>
        <taxon>Euteleostomi</taxon>
        <taxon>Actinopterygii</taxon>
        <taxon>Neopterygii</taxon>
        <taxon>Teleostei</taxon>
        <taxon>Protacanthopterygii</taxon>
        <taxon>Salmoniformes</taxon>
        <taxon>Salmonidae</taxon>
        <taxon>Salmoninae</taxon>
        <taxon>Oncorhynchus</taxon>
    </lineage>
</organism>
<keyword evidence="5" id="KW-0807">Transducer</keyword>
<evidence type="ECO:0000313" key="9">
    <source>
        <dbReference type="Proteomes" id="UP000193380"/>
    </source>
</evidence>
<evidence type="ECO:0000259" key="7">
    <source>
        <dbReference type="PROSITE" id="PS50262"/>
    </source>
</evidence>
<gene>
    <name evidence="8" type="ORF">GSONMT00043340001</name>
</gene>
<dbReference type="AlphaFoldDB" id="A0A060ZL44"/>
<feature type="transmembrane region" description="Helical" evidence="6">
    <location>
        <begin position="206"/>
        <end position="225"/>
    </location>
</feature>
<feature type="domain" description="G-protein coupled receptors family 1 profile" evidence="7">
    <location>
        <begin position="40"/>
        <end position="273"/>
    </location>
</feature>
<sequence>MENRTYNDHVLLLEGLKVPQQSTYPAFTLLLITYIFIMVANIGLIVLISMERSLHQPMYILFCNLPLNDIVGATVMIPRLLWDILTTAPERYITYIECVIQAFCAHLFATTSHTILMIMAFDRYVAICNPLRSNIFNPYCDNASLFKLSCESVLINNIYGFTFTVVLFVSSIGSISLTYLKIAIVCLSSKNSSLNSKALTTCSTHLLVYLIVIGFGVTIIILHRFPKYAELGQMCSVLFPVIPTCLNPIIYGLQTKEIKQRIFRVFHRAKVAA</sequence>
<dbReference type="Proteomes" id="UP000193380">
    <property type="component" value="Unassembled WGS sequence"/>
</dbReference>
<reference evidence="8" key="1">
    <citation type="journal article" date="2014" name="Nat. Commun.">
        <title>The rainbow trout genome provides novel insights into evolution after whole-genome duplication in vertebrates.</title>
        <authorList>
            <person name="Berthelot C."/>
            <person name="Brunet F."/>
            <person name="Chalopin D."/>
            <person name="Juanchich A."/>
            <person name="Bernard M."/>
            <person name="Noel B."/>
            <person name="Bento P."/>
            <person name="Da Silva C."/>
            <person name="Labadie K."/>
            <person name="Alberti A."/>
            <person name="Aury J.M."/>
            <person name="Louis A."/>
            <person name="Dehais P."/>
            <person name="Bardou P."/>
            <person name="Montfort J."/>
            <person name="Klopp C."/>
            <person name="Cabau C."/>
            <person name="Gaspin C."/>
            <person name="Thorgaard G.H."/>
            <person name="Boussaha M."/>
            <person name="Quillet E."/>
            <person name="Guyomard R."/>
            <person name="Galiana D."/>
            <person name="Bobe J."/>
            <person name="Volff J.N."/>
            <person name="Genet C."/>
            <person name="Wincker P."/>
            <person name="Jaillon O."/>
            <person name="Roest Crollius H."/>
            <person name="Guiguen Y."/>
        </authorList>
    </citation>
    <scope>NUCLEOTIDE SEQUENCE [LARGE SCALE GENOMIC DNA]</scope>
</reference>
<dbReference type="GO" id="GO:0004930">
    <property type="term" value="F:G protein-coupled receptor activity"/>
    <property type="evidence" value="ECO:0007669"/>
    <property type="project" value="InterPro"/>
</dbReference>
<dbReference type="EMBL" id="FR966764">
    <property type="protein sequence ID" value="CDR03209.1"/>
    <property type="molecule type" value="Genomic_DNA"/>
</dbReference>
<dbReference type="GO" id="GO:0005549">
    <property type="term" value="F:odorant binding"/>
    <property type="evidence" value="ECO:0007669"/>
    <property type="project" value="TreeGrafter"/>
</dbReference>
<evidence type="ECO:0000313" key="8">
    <source>
        <dbReference type="EMBL" id="CDR03209.1"/>
    </source>
</evidence>
<dbReference type="InterPro" id="IPR017452">
    <property type="entry name" value="GPCR_Rhodpsn_7TM"/>
</dbReference>
<dbReference type="InterPro" id="IPR000276">
    <property type="entry name" value="GPCR_Rhodpsn"/>
</dbReference>